<feature type="domain" description="Major facilitator superfamily (MFS) profile" evidence="10">
    <location>
        <begin position="43"/>
        <end position="492"/>
    </location>
</feature>
<feature type="transmembrane region" description="Helical" evidence="9">
    <location>
        <begin position="41"/>
        <end position="66"/>
    </location>
</feature>
<feature type="region of interest" description="Disordered" evidence="8">
    <location>
        <begin position="1"/>
        <end position="35"/>
    </location>
</feature>
<evidence type="ECO:0000256" key="8">
    <source>
        <dbReference type="SAM" id="MobiDB-lite"/>
    </source>
</evidence>
<reference evidence="12" key="1">
    <citation type="submission" date="2023-07" db="EMBL/GenBank/DDBJ databases">
        <title>30 novel species of actinomycetes from the DSMZ collection.</title>
        <authorList>
            <person name="Nouioui I."/>
        </authorList>
    </citation>
    <scope>NUCLEOTIDE SEQUENCE [LARGE SCALE GENOMIC DNA]</scope>
    <source>
        <strain evidence="12">DSM 44915</strain>
    </source>
</reference>
<evidence type="ECO:0000259" key="10">
    <source>
        <dbReference type="PROSITE" id="PS50850"/>
    </source>
</evidence>
<dbReference type="InterPro" id="IPR011701">
    <property type="entry name" value="MFS"/>
</dbReference>
<dbReference type="Proteomes" id="UP001183410">
    <property type="component" value="Unassembled WGS sequence"/>
</dbReference>
<keyword evidence="12" id="KW-1185">Reference proteome</keyword>
<feature type="region of interest" description="Disordered" evidence="8">
    <location>
        <begin position="497"/>
        <end position="522"/>
    </location>
</feature>
<sequence>MSVSESVGGDVGGSARPPERGAPPPRSGAAAAQGPGGRRPFLILAVTCAVMFLDSLDTSTVGVALPNIQDDLSMSTTSLQWLVSGYTIAYGGLLLVGGKAADLLGRRRVLVWGLGVFVVASVVGGLMTEPTALIASRFAKGMAAAFTAPAAFSILTTEFREGPERNRAVSAYGATAGLGFSTGLVASGLLTEISWRMVFIIPGLLGLVLLVLVPLVIRPDTPRPAGVRRSFDPGGGLLVTSALVLFVLALVQAAEYGWGAVATLGPLLVSAVLAVLFVVVESRHRAPMLPLEIFRSRVRSASYLVAVLHGAAAIGWQFAMVLYFQEVLDYGAVRTALAMIPIGVAVFVTAQFATPRLVGRFGTRAVCLAGLVLQAGSLAWFAQVGHEDRYLTLTLPTMVLHAVAGGLVYSAANIGGVSGVANERQGLAAGLCNSAYVTGTGLGTAILAGVIATTTGDAAAPPLAAFQHAFLAGAALAAAGLLVALVGLPHGARIGAHGGPGAESAARAERAGRGEGPARSAR</sequence>
<keyword evidence="2" id="KW-0813">Transport</keyword>
<evidence type="ECO:0000256" key="6">
    <source>
        <dbReference type="ARBA" id="ARBA00023136"/>
    </source>
</evidence>
<dbReference type="Gene3D" id="1.20.1250.20">
    <property type="entry name" value="MFS general substrate transporter like domains"/>
    <property type="match status" value="1"/>
</dbReference>
<protein>
    <submittedName>
        <fullName evidence="11">MFS transporter</fullName>
    </submittedName>
</protein>
<evidence type="ECO:0000256" key="7">
    <source>
        <dbReference type="ARBA" id="ARBA00023251"/>
    </source>
</evidence>
<feature type="transmembrane region" description="Helical" evidence="9">
    <location>
        <begin position="260"/>
        <end position="280"/>
    </location>
</feature>
<dbReference type="EMBL" id="JAVREO010000025">
    <property type="protein sequence ID" value="MDT0270309.1"/>
    <property type="molecule type" value="Genomic_DNA"/>
</dbReference>
<dbReference type="RefSeq" id="WP_311670378.1">
    <property type="nucleotide sequence ID" value="NZ_JAVREO010000025.1"/>
</dbReference>
<dbReference type="SUPFAM" id="SSF103473">
    <property type="entry name" value="MFS general substrate transporter"/>
    <property type="match status" value="1"/>
</dbReference>
<comment type="subcellular location">
    <subcellularLocation>
        <location evidence="1">Cell membrane</location>
        <topology evidence="1">Multi-pass membrane protein</topology>
    </subcellularLocation>
</comment>
<feature type="transmembrane region" description="Helical" evidence="9">
    <location>
        <begin position="465"/>
        <end position="488"/>
    </location>
</feature>
<feature type="transmembrane region" description="Helical" evidence="9">
    <location>
        <begin position="197"/>
        <end position="217"/>
    </location>
</feature>
<evidence type="ECO:0000256" key="3">
    <source>
        <dbReference type="ARBA" id="ARBA00022475"/>
    </source>
</evidence>
<dbReference type="InterPro" id="IPR036259">
    <property type="entry name" value="MFS_trans_sf"/>
</dbReference>
<proteinExistence type="predicted"/>
<evidence type="ECO:0000313" key="12">
    <source>
        <dbReference type="Proteomes" id="UP001183410"/>
    </source>
</evidence>
<dbReference type="CDD" id="cd17321">
    <property type="entry name" value="MFS_MMR_MDR_like"/>
    <property type="match status" value="1"/>
</dbReference>
<feature type="transmembrane region" description="Helical" evidence="9">
    <location>
        <begin position="169"/>
        <end position="191"/>
    </location>
</feature>
<evidence type="ECO:0000256" key="4">
    <source>
        <dbReference type="ARBA" id="ARBA00022692"/>
    </source>
</evidence>
<dbReference type="PROSITE" id="PS50850">
    <property type="entry name" value="MFS"/>
    <property type="match status" value="1"/>
</dbReference>
<evidence type="ECO:0000256" key="1">
    <source>
        <dbReference type="ARBA" id="ARBA00004651"/>
    </source>
</evidence>
<feature type="transmembrane region" description="Helical" evidence="9">
    <location>
        <begin position="109"/>
        <end position="126"/>
    </location>
</feature>
<dbReference type="PANTHER" id="PTHR42718:SF46">
    <property type="entry name" value="BLR6921 PROTEIN"/>
    <property type="match status" value="1"/>
</dbReference>
<dbReference type="PROSITE" id="PS00216">
    <property type="entry name" value="SUGAR_TRANSPORT_1"/>
    <property type="match status" value="1"/>
</dbReference>
<organism evidence="11 12">
    <name type="scientific">Streptomyces chisholmiae</name>
    <dbReference type="NCBI Taxonomy" id="3075540"/>
    <lineage>
        <taxon>Bacteria</taxon>
        <taxon>Bacillati</taxon>
        <taxon>Actinomycetota</taxon>
        <taxon>Actinomycetes</taxon>
        <taxon>Kitasatosporales</taxon>
        <taxon>Streptomycetaceae</taxon>
        <taxon>Streptomyces</taxon>
    </lineage>
</organism>
<feature type="transmembrane region" description="Helical" evidence="9">
    <location>
        <begin position="365"/>
        <end position="386"/>
    </location>
</feature>
<keyword evidence="6 9" id="KW-0472">Membrane</keyword>
<keyword evidence="3" id="KW-1003">Cell membrane</keyword>
<feature type="transmembrane region" description="Helical" evidence="9">
    <location>
        <begin position="78"/>
        <end position="97"/>
    </location>
</feature>
<feature type="transmembrane region" description="Helical" evidence="9">
    <location>
        <begin position="301"/>
        <end position="324"/>
    </location>
</feature>
<keyword evidence="5 9" id="KW-1133">Transmembrane helix</keyword>
<feature type="transmembrane region" description="Helical" evidence="9">
    <location>
        <begin position="433"/>
        <end position="453"/>
    </location>
</feature>
<evidence type="ECO:0000313" key="11">
    <source>
        <dbReference type="EMBL" id="MDT0270309.1"/>
    </source>
</evidence>
<accession>A0ABU2JZX9</accession>
<evidence type="ECO:0000256" key="2">
    <source>
        <dbReference type="ARBA" id="ARBA00022448"/>
    </source>
</evidence>
<evidence type="ECO:0000256" key="5">
    <source>
        <dbReference type="ARBA" id="ARBA00022989"/>
    </source>
</evidence>
<gene>
    <name evidence="11" type="ORF">RM844_28960</name>
</gene>
<feature type="compositionally biased region" description="Low complexity" evidence="8">
    <location>
        <begin position="1"/>
        <end position="16"/>
    </location>
</feature>
<feature type="transmembrane region" description="Helical" evidence="9">
    <location>
        <begin position="237"/>
        <end position="254"/>
    </location>
</feature>
<dbReference type="PRINTS" id="PR01036">
    <property type="entry name" value="TCRTETB"/>
</dbReference>
<feature type="transmembrane region" description="Helical" evidence="9">
    <location>
        <begin position="398"/>
        <end position="421"/>
    </location>
</feature>
<dbReference type="Gene3D" id="1.20.1720.10">
    <property type="entry name" value="Multidrug resistance protein D"/>
    <property type="match status" value="1"/>
</dbReference>
<keyword evidence="7" id="KW-0046">Antibiotic resistance</keyword>
<feature type="transmembrane region" description="Helical" evidence="9">
    <location>
        <begin position="336"/>
        <end position="353"/>
    </location>
</feature>
<comment type="caution">
    <text evidence="11">The sequence shown here is derived from an EMBL/GenBank/DDBJ whole genome shotgun (WGS) entry which is preliminary data.</text>
</comment>
<keyword evidence="4 9" id="KW-0812">Transmembrane</keyword>
<name>A0ABU2JZX9_9ACTN</name>
<dbReference type="InterPro" id="IPR005829">
    <property type="entry name" value="Sugar_transporter_CS"/>
</dbReference>
<dbReference type="Pfam" id="PF07690">
    <property type="entry name" value="MFS_1"/>
    <property type="match status" value="1"/>
</dbReference>
<dbReference type="PANTHER" id="PTHR42718">
    <property type="entry name" value="MAJOR FACILITATOR SUPERFAMILY MULTIDRUG TRANSPORTER MFSC"/>
    <property type="match status" value="1"/>
</dbReference>
<dbReference type="InterPro" id="IPR020846">
    <property type="entry name" value="MFS_dom"/>
</dbReference>
<feature type="transmembrane region" description="Helical" evidence="9">
    <location>
        <begin position="138"/>
        <end position="157"/>
    </location>
</feature>
<evidence type="ECO:0000256" key="9">
    <source>
        <dbReference type="SAM" id="Phobius"/>
    </source>
</evidence>